<sequence length="66" mass="7105">MNVELYGILMGIGYISGQALMQGAKGGIDNQSLINGFSIKCQKLKVPCVIRGGNPGQLSKFCRKFL</sequence>
<dbReference type="AlphaFoldDB" id="A0A552DH74"/>
<protein>
    <submittedName>
        <fullName evidence="1">Uncharacterized protein</fullName>
    </submittedName>
</protein>
<dbReference type="EMBL" id="SFBL01000192">
    <property type="protein sequence ID" value="TRU21553.1"/>
    <property type="molecule type" value="Genomic_DNA"/>
</dbReference>
<evidence type="ECO:0000313" key="2">
    <source>
        <dbReference type="Proteomes" id="UP000319313"/>
    </source>
</evidence>
<evidence type="ECO:0000313" key="1">
    <source>
        <dbReference type="EMBL" id="TRU21553.1"/>
    </source>
</evidence>
<name>A0A552DH74_MICAE</name>
<dbReference type="Proteomes" id="UP000319313">
    <property type="component" value="Unassembled WGS sequence"/>
</dbReference>
<gene>
    <name evidence="1" type="ORF">EWV81_19990</name>
</gene>
<accession>A0A552DH74</accession>
<organism evidence="1 2">
    <name type="scientific">Microcystis aeruginosa Ma_SC_T_19800800_S464</name>
    <dbReference type="NCBI Taxonomy" id="2486257"/>
    <lineage>
        <taxon>Bacteria</taxon>
        <taxon>Bacillati</taxon>
        <taxon>Cyanobacteriota</taxon>
        <taxon>Cyanophyceae</taxon>
        <taxon>Oscillatoriophycideae</taxon>
        <taxon>Chroococcales</taxon>
        <taxon>Microcystaceae</taxon>
        <taxon>Microcystis</taxon>
    </lineage>
</organism>
<comment type="caution">
    <text evidence="1">The sequence shown here is derived from an EMBL/GenBank/DDBJ whole genome shotgun (WGS) entry which is preliminary data.</text>
</comment>
<reference evidence="1 2" key="1">
    <citation type="submission" date="2019-01" db="EMBL/GenBank/DDBJ databases">
        <title>Coherence of Microcystis species and biogeography revealed through population genomics.</title>
        <authorList>
            <person name="Perez-Carrascal O.M."/>
            <person name="Terrat Y."/>
            <person name="Giani A."/>
            <person name="Fortin N."/>
            <person name="Tromas N."/>
            <person name="Shapiro B.J."/>
        </authorList>
    </citation>
    <scope>NUCLEOTIDE SEQUENCE [LARGE SCALE GENOMIC DNA]</scope>
    <source>
        <strain evidence="1">Ma_SC_T_19800800_S464</strain>
    </source>
</reference>
<proteinExistence type="predicted"/>